<dbReference type="AlphaFoldDB" id="A0A2K3DN48"/>
<accession>A0A2K3DN48</accession>
<feature type="region of interest" description="Disordered" evidence="1">
    <location>
        <begin position="239"/>
        <end position="265"/>
    </location>
</feature>
<dbReference type="ExpressionAtlas" id="A0A2K3DN48">
    <property type="expression patterns" value="baseline and differential"/>
</dbReference>
<dbReference type="InParanoid" id="A0A2K3DN48"/>
<proteinExistence type="predicted"/>
<organism evidence="2 3">
    <name type="scientific">Chlamydomonas reinhardtii</name>
    <name type="common">Chlamydomonas smithii</name>
    <dbReference type="NCBI Taxonomy" id="3055"/>
    <lineage>
        <taxon>Eukaryota</taxon>
        <taxon>Viridiplantae</taxon>
        <taxon>Chlorophyta</taxon>
        <taxon>core chlorophytes</taxon>
        <taxon>Chlorophyceae</taxon>
        <taxon>CS clade</taxon>
        <taxon>Chlamydomonadales</taxon>
        <taxon>Chlamydomonadaceae</taxon>
        <taxon>Chlamydomonas</taxon>
    </lineage>
</organism>
<sequence>MPTGYALPDNVLCWRFAQGDPADDDDNHDGVGGRYPLGEEDVATLTSEAAVQTAFSGYICKRVLEHLAQRSSHLQPGWHAIWEQDSNSSTRLRPDLVLVLRRGGREPSRPALLVEVKHLAALMVVTPGAPPEGEPVDLVESYKLEMRGLPTHGQRVQPMLAKVSIVFTKLLALGLCHGVLTCWGAAWLVHVPAWNRRRMYVSRPFLATDAGSVTLLRALSWLQQQALQFALSAEYPAPPQRLQQKRRRCSNGGGSGGGRVLPGDGAQDVTSLDLQAKRSCGPPLPRAAEADADAGGGAPAAAGESSGGSGPASGPATAAAPEQAAVAQLLFDAVLSHGRDGTVFVGEFCLRGGAAGGTCWQRVAIKAYCCWEPVQATAYAREVGAYRALSQLQGYWVPRKARDGLVRLAQSSDSRARDRRRLEKLPDRRPCSSTCHGDIRLENILLVVNSSSGGGGGGSSGEGVGQQAAQQEEAQVGEVLRCVLLDFGGSRLDGTPREQEMEVAQLALLLGNRRLVGKQADR</sequence>
<gene>
    <name evidence="2" type="ORF">CHLRE_06g268228v5</name>
</gene>
<dbReference type="GeneID" id="5721896"/>
<evidence type="ECO:0000313" key="2">
    <source>
        <dbReference type="EMBL" id="PNW81964.1"/>
    </source>
</evidence>
<keyword evidence="3" id="KW-1185">Reference proteome</keyword>
<dbReference type="KEGG" id="cre:CHLRE_06g268228v5"/>
<evidence type="ECO:0008006" key="4">
    <source>
        <dbReference type="Google" id="ProtNLM"/>
    </source>
</evidence>
<dbReference type="InterPro" id="IPR052396">
    <property type="entry name" value="Meiotic_Drive_Suppr_Kinase"/>
</dbReference>
<feature type="compositionally biased region" description="Gly residues" evidence="1">
    <location>
        <begin position="251"/>
        <end position="260"/>
    </location>
</feature>
<dbReference type="Gramene" id="PNW81964">
    <property type="protein sequence ID" value="PNW81964"/>
    <property type="gene ID" value="CHLRE_06g268228v5"/>
</dbReference>
<protein>
    <recommendedName>
        <fullName evidence="4">Protein kinase domain-containing protein</fullName>
    </recommendedName>
</protein>
<dbReference type="PANTHER" id="PTHR37171">
    <property type="entry name" value="SERINE/THREONINE-PROTEIN KINASE YRZF-RELATED"/>
    <property type="match status" value="1"/>
</dbReference>
<dbReference type="RefSeq" id="XP_042923596.1">
    <property type="nucleotide sequence ID" value="XM_043062890.1"/>
</dbReference>
<evidence type="ECO:0000256" key="1">
    <source>
        <dbReference type="SAM" id="MobiDB-lite"/>
    </source>
</evidence>
<dbReference type="PANTHER" id="PTHR37171:SF1">
    <property type="entry name" value="SERINE_THREONINE-PROTEIN KINASE YRZF-RELATED"/>
    <property type="match status" value="1"/>
</dbReference>
<reference evidence="2 3" key="1">
    <citation type="journal article" date="2007" name="Science">
        <title>The Chlamydomonas genome reveals the evolution of key animal and plant functions.</title>
        <authorList>
            <person name="Merchant S.S."/>
            <person name="Prochnik S.E."/>
            <person name="Vallon O."/>
            <person name="Harris E.H."/>
            <person name="Karpowicz S.J."/>
            <person name="Witman G.B."/>
            <person name="Terry A."/>
            <person name="Salamov A."/>
            <person name="Fritz-Laylin L.K."/>
            <person name="Marechal-Drouard L."/>
            <person name="Marshall W.F."/>
            <person name="Qu L.H."/>
            <person name="Nelson D.R."/>
            <person name="Sanderfoot A.A."/>
            <person name="Spalding M.H."/>
            <person name="Kapitonov V.V."/>
            <person name="Ren Q."/>
            <person name="Ferris P."/>
            <person name="Lindquist E."/>
            <person name="Shapiro H."/>
            <person name="Lucas S.M."/>
            <person name="Grimwood J."/>
            <person name="Schmutz J."/>
            <person name="Cardol P."/>
            <person name="Cerutti H."/>
            <person name="Chanfreau G."/>
            <person name="Chen C.L."/>
            <person name="Cognat V."/>
            <person name="Croft M.T."/>
            <person name="Dent R."/>
            <person name="Dutcher S."/>
            <person name="Fernandez E."/>
            <person name="Fukuzawa H."/>
            <person name="Gonzalez-Ballester D."/>
            <person name="Gonzalez-Halphen D."/>
            <person name="Hallmann A."/>
            <person name="Hanikenne M."/>
            <person name="Hippler M."/>
            <person name="Inwood W."/>
            <person name="Jabbari K."/>
            <person name="Kalanon M."/>
            <person name="Kuras R."/>
            <person name="Lefebvre P.A."/>
            <person name="Lemaire S.D."/>
            <person name="Lobanov A.V."/>
            <person name="Lohr M."/>
            <person name="Manuell A."/>
            <person name="Meier I."/>
            <person name="Mets L."/>
            <person name="Mittag M."/>
            <person name="Mittelmeier T."/>
            <person name="Moroney J.V."/>
            <person name="Moseley J."/>
            <person name="Napoli C."/>
            <person name="Nedelcu A.M."/>
            <person name="Niyogi K."/>
            <person name="Novoselov S.V."/>
            <person name="Paulsen I.T."/>
            <person name="Pazour G."/>
            <person name="Purton S."/>
            <person name="Ral J.P."/>
            <person name="Riano-Pachon D.M."/>
            <person name="Riekhof W."/>
            <person name="Rymarquis L."/>
            <person name="Schroda M."/>
            <person name="Stern D."/>
            <person name="Umen J."/>
            <person name="Willows R."/>
            <person name="Wilson N."/>
            <person name="Zimmer S.L."/>
            <person name="Allmer J."/>
            <person name="Balk J."/>
            <person name="Bisova K."/>
            <person name="Chen C.J."/>
            <person name="Elias M."/>
            <person name="Gendler K."/>
            <person name="Hauser C."/>
            <person name="Lamb M.R."/>
            <person name="Ledford H."/>
            <person name="Long J.C."/>
            <person name="Minagawa J."/>
            <person name="Page M.D."/>
            <person name="Pan J."/>
            <person name="Pootakham W."/>
            <person name="Roje S."/>
            <person name="Rose A."/>
            <person name="Stahlberg E."/>
            <person name="Terauchi A.M."/>
            <person name="Yang P."/>
            <person name="Ball S."/>
            <person name="Bowler C."/>
            <person name="Dieckmann C.L."/>
            <person name="Gladyshev V.N."/>
            <person name="Green P."/>
            <person name="Jorgensen R."/>
            <person name="Mayfield S."/>
            <person name="Mueller-Roeber B."/>
            <person name="Rajamani S."/>
            <person name="Sayre R.T."/>
            <person name="Brokstein P."/>
            <person name="Dubchak I."/>
            <person name="Goodstein D."/>
            <person name="Hornick L."/>
            <person name="Huang Y.W."/>
            <person name="Jhaveri J."/>
            <person name="Luo Y."/>
            <person name="Martinez D."/>
            <person name="Ngau W.C."/>
            <person name="Otillar B."/>
            <person name="Poliakov A."/>
            <person name="Porter A."/>
            <person name="Szajkowski L."/>
            <person name="Werner G."/>
            <person name="Zhou K."/>
            <person name="Grigoriev I.V."/>
            <person name="Rokhsar D.S."/>
            <person name="Grossman A.R."/>
        </authorList>
    </citation>
    <scope>NUCLEOTIDE SEQUENCE [LARGE SCALE GENOMIC DNA]</scope>
    <source>
        <strain evidence="3">CC-503</strain>
    </source>
</reference>
<name>A0A2K3DN48_CHLRE</name>
<dbReference type="Proteomes" id="UP000006906">
    <property type="component" value="Chromosome 6"/>
</dbReference>
<dbReference type="OrthoDB" id="552636at2759"/>
<dbReference type="EMBL" id="CM008967">
    <property type="protein sequence ID" value="PNW81964.1"/>
    <property type="molecule type" value="Genomic_DNA"/>
</dbReference>
<evidence type="ECO:0000313" key="3">
    <source>
        <dbReference type="Proteomes" id="UP000006906"/>
    </source>
</evidence>
<feature type="region of interest" description="Disordered" evidence="1">
    <location>
        <begin position="283"/>
        <end position="319"/>
    </location>
</feature>